<evidence type="ECO:0000256" key="11">
    <source>
        <dbReference type="ARBA" id="ARBA00023204"/>
    </source>
</evidence>
<keyword evidence="8" id="KW-0378">Hydrolase</keyword>
<dbReference type="FunFam" id="3.30.428.10:FF:000017">
    <property type="entry name" value="Aprataxin-like protein"/>
    <property type="match status" value="1"/>
</dbReference>
<keyword evidence="5" id="KW-0963">Cytoplasm</keyword>
<dbReference type="RefSeq" id="XP_031005067.1">
    <property type="nucleotide sequence ID" value="XM_031150767.1"/>
</dbReference>
<keyword evidence="10" id="KW-0238">DNA-binding</keyword>
<comment type="caution">
    <text evidence="22">The sequence shown here is derived from an EMBL/GenBank/DDBJ whole genome shotgun (WGS) entry which is preliminary data.</text>
</comment>
<evidence type="ECO:0000256" key="9">
    <source>
        <dbReference type="ARBA" id="ARBA00022833"/>
    </source>
</evidence>
<reference evidence="22 23" key="1">
    <citation type="submission" date="2018-05" db="EMBL/GenBank/DDBJ databases">
        <title>Genome sequencing and assembly of the regulated plant pathogen Lachnellula willkommii and related sister species for the development of diagnostic species identification markers.</title>
        <authorList>
            <person name="Giroux E."/>
            <person name="Bilodeau G."/>
        </authorList>
    </citation>
    <scope>NUCLEOTIDE SEQUENCE [LARGE SCALE GENOMIC DNA]</scope>
    <source>
        <strain evidence="22 23">CBS 185.66</strain>
    </source>
</reference>
<dbReference type="GO" id="GO:0046872">
    <property type="term" value="F:metal ion binding"/>
    <property type="evidence" value="ECO:0007669"/>
    <property type="project" value="UniProtKB-KW"/>
</dbReference>
<comment type="catalytic activity">
    <reaction evidence="14">
        <text>a 5'-end adenosine-5'-diphospho-5'-2'-deoxyribonucleoside-DNA + H2O = a 5'-end 5'-phospho-2'-deoxyribonucleoside-DNA + AMP + 2 H(+)</text>
        <dbReference type="Rhea" id="RHEA:52128"/>
        <dbReference type="Rhea" id="RHEA-COMP:13180"/>
        <dbReference type="Rhea" id="RHEA-COMP:13181"/>
        <dbReference type="ChEBI" id="CHEBI:15377"/>
        <dbReference type="ChEBI" id="CHEBI:15378"/>
        <dbReference type="ChEBI" id="CHEBI:136412"/>
        <dbReference type="ChEBI" id="CHEBI:136413"/>
        <dbReference type="ChEBI" id="CHEBI:456215"/>
        <dbReference type="EC" id="3.6.1.71"/>
    </reaction>
</comment>
<dbReference type="GO" id="GO:1990165">
    <property type="term" value="F:single-strand break-containing DNA binding"/>
    <property type="evidence" value="ECO:0007669"/>
    <property type="project" value="TreeGrafter"/>
</dbReference>
<dbReference type="Proteomes" id="UP000431533">
    <property type="component" value="Unassembled WGS sequence"/>
</dbReference>
<evidence type="ECO:0000256" key="10">
    <source>
        <dbReference type="ARBA" id="ARBA00023125"/>
    </source>
</evidence>
<evidence type="ECO:0000256" key="14">
    <source>
        <dbReference type="ARBA" id="ARBA00044639"/>
    </source>
</evidence>
<evidence type="ECO:0000256" key="13">
    <source>
        <dbReference type="ARBA" id="ARBA00024601"/>
    </source>
</evidence>
<proteinExistence type="predicted"/>
<evidence type="ECO:0000256" key="5">
    <source>
        <dbReference type="ARBA" id="ARBA00022490"/>
    </source>
</evidence>
<name>A0A8H8R0S0_9HELO</name>
<evidence type="ECO:0000256" key="6">
    <source>
        <dbReference type="ARBA" id="ARBA00022723"/>
    </source>
</evidence>
<dbReference type="OrthoDB" id="3512845at2759"/>
<dbReference type="Pfam" id="PF01230">
    <property type="entry name" value="HIT"/>
    <property type="match status" value="1"/>
</dbReference>
<evidence type="ECO:0000313" key="23">
    <source>
        <dbReference type="Proteomes" id="UP000431533"/>
    </source>
</evidence>
<feature type="compositionally biased region" description="Low complexity" evidence="19">
    <location>
        <begin position="67"/>
        <end position="78"/>
    </location>
</feature>
<evidence type="ECO:0000256" key="17">
    <source>
        <dbReference type="ARBA" id="ARBA00068941"/>
    </source>
</evidence>
<evidence type="ECO:0000256" key="19">
    <source>
        <dbReference type="SAM" id="MobiDB-lite"/>
    </source>
</evidence>
<evidence type="ECO:0000256" key="12">
    <source>
        <dbReference type="ARBA" id="ARBA00023242"/>
    </source>
</evidence>
<feature type="domain" description="HIT" evidence="20">
    <location>
        <begin position="101"/>
        <end position="230"/>
    </location>
</feature>
<evidence type="ECO:0000256" key="7">
    <source>
        <dbReference type="ARBA" id="ARBA00022763"/>
    </source>
</evidence>
<dbReference type="SUPFAM" id="SSF54197">
    <property type="entry name" value="HIT-like"/>
    <property type="match status" value="1"/>
</dbReference>
<dbReference type="GO" id="GO:0120108">
    <property type="term" value="F:DNA-3'-diphospho-5'-guanosine diphosphatase activity"/>
    <property type="evidence" value="ECO:0007669"/>
    <property type="project" value="UniProtKB-EC"/>
</dbReference>
<dbReference type="Pfam" id="PF16278">
    <property type="entry name" value="zf-C2HE"/>
    <property type="match status" value="1"/>
</dbReference>
<dbReference type="InterPro" id="IPR032566">
    <property type="entry name" value="Znf-C2HE"/>
</dbReference>
<comment type="subcellular location">
    <subcellularLocation>
        <location evidence="2">Cytoplasm</location>
    </subcellularLocation>
    <subcellularLocation>
        <location evidence="1">Nucleus</location>
    </subcellularLocation>
</comment>
<evidence type="ECO:0000259" key="20">
    <source>
        <dbReference type="Pfam" id="PF01230"/>
    </source>
</evidence>
<keyword evidence="12" id="KW-0539">Nucleus</keyword>
<evidence type="ECO:0000256" key="15">
    <source>
        <dbReference type="ARBA" id="ARBA00044713"/>
    </source>
</evidence>
<dbReference type="InterPro" id="IPR011146">
    <property type="entry name" value="HIT-like"/>
</dbReference>
<evidence type="ECO:0000259" key="21">
    <source>
        <dbReference type="Pfam" id="PF16278"/>
    </source>
</evidence>
<dbReference type="GO" id="GO:0030983">
    <property type="term" value="F:mismatched DNA binding"/>
    <property type="evidence" value="ECO:0007669"/>
    <property type="project" value="TreeGrafter"/>
</dbReference>
<organism evidence="22 23">
    <name type="scientific">Lachnellula hyalina</name>
    <dbReference type="NCBI Taxonomy" id="1316788"/>
    <lineage>
        <taxon>Eukaryota</taxon>
        <taxon>Fungi</taxon>
        <taxon>Dikarya</taxon>
        <taxon>Ascomycota</taxon>
        <taxon>Pezizomycotina</taxon>
        <taxon>Leotiomycetes</taxon>
        <taxon>Helotiales</taxon>
        <taxon>Lachnaceae</taxon>
        <taxon>Lachnellula</taxon>
    </lineage>
</organism>
<keyword evidence="7" id="KW-0227">DNA damage</keyword>
<accession>A0A8H8R0S0</accession>
<evidence type="ECO:0000256" key="2">
    <source>
        <dbReference type="ARBA" id="ARBA00004496"/>
    </source>
</evidence>
<keyword evidence="11" id="KW-0234">DNA repair</keyword>
<dbReference type="EMBL" id="QGMH01000073">
    <property type="protein sequence ID" value="TVY26279.1"/>
    <property type="molecule type" value="Genomic_DNA"/>
</dbReference>
<dbReference type="GO" id="GO:0005737">
    <property type="term" value="C:cytoplasm"/>
    <property type="evidence" value="ECO:0007669"/>
    <property type="project" value="UniProtKB-SubCell"/>
</dbReference>
<feature type="non-terminal residue" evidence="22">
    <location>
        <position position="305"/>
    </location>
</feature>
<feature type="domain" description="Aprataxin C2HE/C2H2/C2HC zinc finger" evidence="21">
    <location>
        <begin position="248"/>
        <end position="300"/>
    </location>
</feature>
<dbReference type="EC" id="3.6.1.71" evidence="4"/>
<dbReference type="InterPro" id="IPR036265">
    <property type="entry name" value="HIT-like_sf"/>
</dbReference>
<protein>
    <recommendedName>
        <fullName evidence="17">Aprataxin-like protein</fullName>
        <ecNumber evidence="4">3.6.1.71</ecNumber>
        <ecNumber evidence="3">3.6.1.72</ecNumber>
    </recommendedName>
    <alternativeName>
        <fullName evidence="18">Hit family protein 3</fullName>
    </alternativeName>
</protein>
<keyword evidence="9" id="KW-0862">Zinc</keyword>
<keyword evidence="23" id="KW-1185">Reference proteome</keyword>
<dbReference type="GO" id="GO:0033699">
    <property type="term" value="F:DNA 5'-adenosine monophosphate hydrolase activity"/>
    <property type="evidence" value="ECO:0007669"/>
    <property type="project" value="UniProtKB-EC"/>
</dbReference>
<dbReference type="GeneID" id="41986021"/>
<dbReference type="EC" id="3.6.1.72" evidence="3"/>
<evidence type="ECO:0000256" key="3">
    <source>
        <dbReference type="ARBA" id="ARBA00012495"/>
    </source>
</evidence>
<evidence type="ECO:0000256" key="4">
    <source>
        <dbReference type="ARBA" id="ARBA00012496"/>
    </source>
</evidence>
<feature type="region of interest" description="Disordered" evidence="19">
    <location>
        <begin position="61"/>
        <end position="88"/>
    </location>
</feature>
<evidence type="ECO:0000256" key="18">
    <source>
        <dbReference type="ARBA" id="ARBA00076243"/>
    </source>
</evidence>
<dbReference type="PANTHER" id="PTHR12486">
    <property type="entry name" value="APRATAXIN-RELATED"/>
    <property type="match status" value="1"/>
</dbReference>
<sequence length="305" mass="34771">RTNLPINHTKPPEIALNHLSLQKCHPQNPNRPTWQKEFLAPHLQPRLHPQPRAPNAFTTLMSRKRPSTTSPTSQSQPPKRAPPSRDGLLAYITHPSSYPSTRVIYHTPSFVAIHDLYPKSSVHTLLLPRSETHMLMHPCDAFDDAEFLAGVKAEAAKLKVLVARELRRVYGPGSKADEKRERVLNGDVEADGDVDVDVELPQGRDWEKEVMVGVHAGPSMNHLHVHVLSVDRYSECLKHRKHYNSFATGFFVPLEEFPLGREEVRKRSNTIGGDMKCWRCGENFGKKFKELKAHLKVEFEAWKRE</sequence>
<dbReference type="AlphaFoldDB" id="A0A8H8R0S0"/>
<dbReference type="Gene3D" id="3.30.428.10">
    <property type="entry name" value="HIT-like"/>
    <property type="match status" value="1"/>
</dbReference>
<evidence type="ECO:0000256" key="8">
    <source>
        <dbReference type="ARBA" id="ARBA00022801"/>
    </source>
</evidence>
<gene>
    <name evidence="22" type="primary">hnt3</name>
    <name evidence="22" type="ORF">LHYA1_G005823</name>
</gene>
<evidence type="ECO:0000256" key="1">
    <source>
        <dbReference type="ARBA" id="ARBA00004123"/>
    </source>
</evidence>
<keyword evidence="6" id="KW-0479">Metal-binding</keyword>
<evidence type="ECO:0000313" key="22">
    <source>
        <dbReference type="EMBL" id="TVY26279.1"/>
    </source>
</evidence>
<dbReference type="GO" id="GO:0003697">
    <property type="term" value="F:single-stranded DNA binding"/>
    <property type="evidence" value="ECO:0007669"/>
    <property type="project" value="TreeGrafter"/>
</dbReference>
<comment type="catalytic activity">
    <reaction evidence="15">
        <text>a 5'-end adenosine-5'-diphospho-5'-ribonucleoside-2'-deoxyribonucleotide-DNA + H2O = a 5'-end 5'-phospho-ribonucleoside-2'-deoxyribonucleotide-DNA + AMP + 2 H(+)</text>
        <dbReference type="Rhea" id="RHEA:52132"/>
        <dbReference type="Rhea" id="RHEA-COMP:13182"/>
        <dbReference type="Rhea" id="RHEA-COMP:13183"/>
        <dbReference type="ChEBI" id="CHEBI:15377"/>
        <dbReference type="ChEBI" id="CHEBI:15378"/>
        <dbReference type="ChEBI" id="CHEBI:136414"/>
        <dbReference type="ChEBI" id="CHEBI:136415"/>
        <dbReference type="ChEBI" id="CHEBI:456215"/>
        <dbReference type="EC" id="3.6.1.71"/>
    </reaction>
</comment>
<comment type="function">
    <text evidence="16">DNA-binding protein involved in single-strand DNA break repair, double-strand DNA break repair and base excision repair. Resolves abortive DNA ligation intermediates formed either at base excision sites, or when DNA ligases attempt to repair non-ligatable breaks induced by reactive oxygen species. Catalyzes the release of adenylate groups covalently linked to 5'-phosphate termini, resulting in the production of 5'-phosphate termini that can be efficiently rejoined. Likewise, catalyzes the release of 3'-linked guanosine (DNAppG) and inosine (DNAppI) from DNA, but has higher specific activity with 5'-linked adenosine (AppDNA).</text>
</comment>
<dbReference type="PANTHER" id="PTHR12486:SF4">
    <property type="entry name" value="APRATAXIN"/>
    <property type="match status" value="1"/>
</dbReference>
<evidence type="ECO:0000256" key="16">
    <source>
        <dbReference type="ARBA" id="ARBA00059438"/>
    </source>
</evidence>
<comment type="catalytic activity">
    <reaction evidence="13">
        <text>a 3'-end 2'-deoxyribonucleotide-3'-diphospho-5'-guanosine-DNA + H2O = a 3'-end 2'-deoxyribonucleotide 3'-phosphate-DNA + GMP + 2 H(+)</text>
        <dbReference type="Rhea" id="RHEA:52140"/>
        <dbReference type="Rhea" id="RHEA-COMP:13186"/>
        <dbReference type="Rhea" id="RHEA-COMP:13187"/>
        <dbReference type="ChEBI" id="CHEBI:15377"/>
        <dbReference type="ChEBI" id="CHEBI:15378"/>
        <dbReference type="ChEBI" id="CHEBI:58115"/>
        <dbReference type="ChEBI" id="CHEBI:136419"/>
        <dbReference type="ChEBI" id="CHEBI:136420"/>
        <dbReference type="EC" id="3.6.1.72"/>
    </reaction>
</comment>
<dbReference type="GO" id="GO:0003725">
    <property type="term" value="F:double-stranded RNA binding"/>
    <property type="evidence" value="ECO:0007669"/>
    <property type="project" value="TreeGrafter"/>
</dbReference>
<dbReference type="GO" id="GO:0000012">
    <property type="term" value="P:single strand break repair"/>
    <property type="evidence" value="ECO:0007669"/>
    <property type="project" value="TreeGrafter"/>
</dbReference>
<dbReference type="GO" id="GO:0005634">
    <property type="term" value="C:nucleus"/>
    <property type="evidence" value="ECO:0007669"/>
    <property type="project" value="UniProtKB-SubCell"/>
</dbReference>